<evidence type="ECO:0000256" key="3">
    <source>
        <dbReference type="ARBA" id="ARBA00022723"/>
    </source>
</evidence>
<dbReference type="RefSeq" id="XP_022389803.1">
    <property type="nucleotide sequence ID" value="XM_022532778.1"/>
</dbReference>
<keyword evidence="4" id="KW-0862">Zinc</keyword>
<dbReference type="AlphaFoldDB" id="A0A1F8A2Y3"/>
<evidence type="ECO:0000313" key="8">
    <source>
        <dbReference type="Proteomes" id="UP000179179"/>
    </source>
</evidence>
<dbReference type="InterPro" id="IPR014436">
    <property type="entry name" value="Extradiol_dOase_DODA"/>
</dbReference>
<comment type="cofactor">
    <cofactor evidence="1">
        <name>Zn(2+)</name>
        <dbReference type="ChEBI" id="CHEBI:29105"/>
    </cofactor>
</comment>
<dbReference type="SUPFAM" id="SSF53213">
    <property type="entry name" value="LigB-like"/>
    <property type="match status" value="1"/>
</dbReference>
<evidence type="ECO:0000256" key="2">
    <source>
        <dbReference type="ARBA" id="ARBA00007581"/>
    </source>
</evidence>
<dbReference type="GO" id="GO:0008270">
    <property type="term" value="F:zinc ion binding"/>
    <property type="evidence" value="ECO:0007669"/>
    <property type="project" value="InterPro"/>
</dbReference>
<keyword evidence="5" id="KW-0560">Oxidoreductase</keyword>
<dbReference type="PANTHER" id="PTHR30096:SF0">
    <property type="entry name" value="4,5-DOPA DIOXYGENASE EXTRADIOL-LIKE PROTEIN"/>
    <property type="match status" value="1"/>
</dbReference>
<dbReference type="EMBL" id="LYCR01000035">
    <property type="protein sequence ID" value="OGM46086.1"/>
    <property type="molecule type" value="Genomic_DNA"/>
</dbReference>
<protein>
    <recommendedName>
        <fullName evidence="6">Extradiol ring-cleavage dioxygenase class III enzyme subunit B domain-containing protein</fullName>
    </recommendedName>
</protein>
<dbReference type="Gene3D" id="3.40.830.10">
    <property type="entry name" value="LigB-like"/>
    <property type="match status" value="1"/>
</dbReference>
<organism evidence="7 8">
    <name type="scientific">Aspergillus bombycis</name>
    <dbReference type="NCBI Taxonomy" id="109264"/>
    <lineage>
        <taxon>Eukaryota</taxon>
        <taxon>Fungi</taxon>
        <taxon>Dikarya</taxon>
        <taxon>Ascomycota</taxon>
        <taxon>Pezizomycotina</taxon>
        <taxon>Eurotiomycetes</taxon>
        <taxon>Eurotiomycetidae</taxon>
        <taxon>Eurotiales</taxon>
        <taxon>Aspergillaceae</taxon>
        <taxon>Aspergillus</taxon>
    </lineage>
</organism>
<evidence type="ECO:0000256" key="5">
    <source>
        <dbReference type="ARBA" id="ARBA00023002"/>
    </source>
</evidence>
<keyword evidence="3" id="KW-0479">Metal-binding</keyword>
<reference evidence="7 8" key="1">
    <citation type="journal article" date="2016" name="Genome Biol. Evol.">
        <title>Draft genome sequence of an aflatoxigenic Aspergillus species, A. bombycis.</title>
        <authorList>
            <person name="Moore G.G."/>
            <person name="Mack B.M."/>
            <person name="Beltz S.B."/>
            <person name="Gilbert M.K."/>
        </authorList>
    </citation>
    <scope>NUCLEOTIDE SEQUENCE [LARGE SCALE GENOMIC DNA]</scope>
    <source>
        <strain evidence="8">NRRL 26010</strain>
    </source>
</reference>
<accession>A0A1F8A2Y3</accession>
<dbReference type="InterPro" id="IPR004183">
    <property type="entry name" value="Xdiol_dOase_suB"/>
</dbReference>
<comment type="similarity">
    <text evidence="2">Belongs to the DODA-type extradiol aromatic ring-opening dioxygenase family.</text>
</comment>
<proteinExistence type="inferred from homology"/>
<keyword evidence="8" id="KW-1185">Reference proteome</keyword>
<evidence type="ECO:0000256" key="1">
    <source>
        <dbReference type="ARBA" id="ARBA00001947"/>
    </source>
</evidence>
<dbReference type="GeneID" id="34449039"/>
<evidence type="ECO:0000313" key="7">
    <source>
        <dbReference type="EMBL" id="OGM46086.1"/>
    </source>
</evidence>
<gene>
    <name evidence="7" type="ORF">ABOM_005649</name>
</gene>
<feature type="domain" description="Extradiol ring-cleavage dioxygenase class III enzyme subunit B" evidence="6">
    <location>
        <begin position="18"/>
        <end position="273"/>
    </location>
</feature>
<dbReference type="Proteomes" id="UP000179179">
    <property type="component" value="Unassembled WGS sequence"/>
</dbReference>
<sequence length="279" mass="30801">MSSPTILRAPSLFLSHGTGPFPLLDPEQESYRQLVRKHASKLDGVKGILLFSAHWEAEEPQITASDNPGIYYDYEDMRDMLPPAAFEFQYAASGNAKLAAEVANRLRDYGFNPILNYQRGFDHSVYVPMTLLRPQGDIPIVQMSILKGQDEEESTQKNIKLGQAVECFRDAGYAVIGSGGSYHDFRAIANAFFSNAPIPAGPEKFEDFLLSAATITDPVQRERALLGWRKHASSAIAHPVGEAEHLMPFMVVAGSGGNTAGARFDMFVYRGAPMSFYSW</sequence>
<dbReference type="Pfam" id="PF02900">
    <property type="entry name" value="LigB"/>
    <property type="match status" value="1"/>
</dbReference>
<dbReference type="GO" id="GO:0008198">
    <property type="term" value="F:ferrous iron binding"/>
    <property type="evidence" value="ECO:0007669"/>
    <property type="project" value="InterPro"/>
</dbReference>
<dbReference type="OrthoDB" id="7396853at2759"/>
<evidence type="ECO:0000259" key="6">
    <source>
        <dbReference type="Pfam" id="PF02900"/>
    </source>
</evidence>
<evidence type="ECO:0000256" key="4">
    <source>
        <dbReference type="ARBA" id="ARBA00022833"/>
    </source>
</evidence>
<comment type="caution">
    <text evidence="7">The sequence shown here is derived from an EMBL/GenBank/DDBJ whole genome shotgun (WGS) entry which is preliminary data.</text>
</comment>
<dbReference type="CDD" id="cd07363">
    <property type="entry name" value="45_DOPA_Dioxygenase"/>
    <property type="match status" value="1"/>
</dbReference>
<name>A0A1F8A2Y3_9EURO</name>
<dbReference type="PIRSF" id="PIRSF006157">
    <property type="entry name" value="Doxgns_DODA"/>
    <property type="match status" value="1"/>
</dbReference>
<dbReference type="PANTHER" id="PTHR30096">
    <property type="entry name" value="4,5-DOPA DIOXYGENASE EXTRADIOL-LIKE PROTEIN"/>
    <property type="match status" value="1"/>
</dbReference>
<dbReference type="GO" id="GO:0016702">
    <property type="term" value="F:oxidoreductase activity, acting on single donors with incorporation of molecular oxygen, incorporation of two atoms of oxygen"/>
    <property type="evidence" value="ECO:0007669"/>
    <property type="project" value="UniProtKB-ARBA"/>
</dbReference>